<dbReference type="EMBL" id="FNGW01000005">
    <property type="protein sequence ID" value="SDM12766.1"/>
    <property type="molecule type" value="Genomic_DNA"/>
</dbReference>
<dbReference type="InterPro" id="IPR029044">
    <property type="entry name" value="Nucleotide-diphossugar_trans"/>
</dbReference>
<dbReference type="RefSeq" id="WP_092726411.1">
    <property type="nucleotide sequence ID" value="NZ_FNGW01000005.1"/>
</dbReference>
<dbReference type="SUPFAM" id="SSF53448">
    <property type="entry name" value="Nucleotide-diphospho-sugar transferases"/>
    <property type="match status" value="1"/>
</dbReference>
<evidence type="ECO:0000259" key="3">
    <source>
        <dbReference type="Pfam" id="PF00535"/>
    </source>
</evidence>
<feature type="domain" description="Glycosyltransferase 2-like" evidence="3">
    <location>
        <begin position="7"/>
        <end position="137"/>
    </location>
</feature>
<dbReference type="Pfam" id="PF00535">
    <property type="entry name" value="Glycos_transf_2"/>
    <property type="match status" value="1"/>
</dbReference>
<accession>A0A1G9QP52</accession>
<evidence type="ECO:0000313" key="5">
    <source>
        <dbReference type="Proteomes" id="UP000199068"/>
    </source>
</evidence>
<gene>
    <name evidence="4" type="ORF">SAMN04515677_105306</name>
</gene>
<dbReference type="STRING" id="1121325.SAMN04515677_105306"/>
<keyword evidence="2 4" id="KW-0808">Transferase</keyword>
<dbReference type="AlphaFoldDB" id="A0A1G9QP52"/>
<organism evidence="4 5">
    <name type="scientific">Romboutsia lituseburensis DSM 797</name>
    <dbReference type="NCBI Taxonomy" id="1121325"/>
    <lineage>
        <taxon>Bacteria</taxon>
        <taxon>Bacillati</taxon>
        <taxon>Bacillota</taxon>
        <taxon>Clostridia</taxon>
        <taxon>Peptostreptococcales</taxon>
        <taxon>Peptostreptococcaceae</taxon>
        <taxon>Romboutsia</taxon>
    </lineage>
</organism>
<dbReference type="PANTHER" id="PTHR22916:SF51">
    <property type="entry name" value="GLYCOSYLTRANSFERASE EPSH-RELATED"/>
    <property type="match status" value="1"/>
</dbReference>
<dbReference type="GO" id="GO:0016757">
    <property type="term" value="F:glycosyltransferase activity"/>
    <property type="evidence" value="ECO:0007669"/>
    <property type="project" value="UniProtKB-KW"/>
</dbReference>
<evidence type="ECO:0000256" key="2">
    <source>
        <dbReference type="ARBA" id="ARBA00022679"/>
    </source>
</evidence>
<sequence>MNEIKVSIIVPIYNSEKYLEKCLESLVNQTLSNIEIILVDDCSTDNSKQIYNRYLERYENIVLIKNSVNKGPSESRNLAINISRGKYIGFVDSDDWVDIDMYKTLYNYAISKSCDMVICKMIEVYPNNIEKKIDTKGIEILEDKKDIISKFMKFEILAYSCNKLFKSELFRQNNIVFPNLRFGEDQYTTFITLYKSNKVGFLDEYLYFYNKRENSSTTDKFSLVKLDILKSINMIREFMVEEEIYLSFKYLYQFRYMFVLFGNIIDACIKELTFKEAQNVYIKIIDDFSYNMNDYNLNYQISNKNKIRILIFKKSFYVYYLIYRTIFKNKI</sequence>
<evidence type="ECO:0000313" key="4">
    <source>
        <dbReference type="EMBL" id="SDM12766.1"/>
    </source>
</evidence>
<reference evidence="4 5" key="1">
    <citation type="submission" date="2016-10" db="EMBL/GenBank/DDBJ databases">
        <authorList>
            <person name="de Groot N.N."/>
        </authorList>
    </citation>
    <scope>NUCLEOTIDE SEQUENCE [LARGE SCALE GENOMIC DNA]</scope>
    <source>
        <strain evidence="4 5">DSM 797</strain>
    </source>
</reference>
<dbReference type="InterPro" id="IPR001173">
    <property type="entry name" value="Glyco_trans_2-like"/>
</dbReference>
<keyword evidence="1" id="KW-0328">Glycosyltransferase</keyword>
<dbReference type="Proteomes" id="UP000199068">
    <property type="component" value="Unassembled WGS sequence"/>
</dbReference>
<name>A0A1G9QP52_9FIRM</name>
<keyword evidence="5" id="KW-1185">Reference proteome</keyword>
<dbReference type="Gene3D" id="3.90.550.10">
    <property type="entry name" value="Spore Coat Polysaccharide Biosynthesis Protein SpsA, Chain A"/>
    <property type="match status" value="1"/>
</dbReference>
<protein>
    <submittedName>
        <fullName evidence="4">Glycosyltransferase involved in cell wall bisynthesis</fullName>
    </submittedName>
</protein>
<dbReference type="CDD" id="cd00761">
    <property type="entry name" value="Glyco_tranf_GTA_type"/>
    <property type="match status" value="1"/>
</dbReference>
<evidence type="ECO:0000256" key="1">
    <source>
        <dbReference type="ARBA" id="ARBA00022676"/>
    </source>
</evidence>
<proteinExistence type="predicted"/>
<dbReference type="PANTHER" id="PTHR22916">
    <property type="entry name" value="GLYCOSYLTRANSFERASE"/>
    <property type="match status" value="1"/>
</dbReference>